<comment type="caution">
    <text evidence="2">The sequence shown here is derived from an EMBL/GenBank/DDBJ whole genome shotgun (WGS) entry which is preliminary data.</text>
</comment>
<feature type="region of interest" description="Disordered" evidence="1">
    <location>
        <begin position="379"/>
        <end position="399"/>
    </location>
</feature>
<sequence length="399" mass="44692">MADALCGPSNALQSFQKHTSVDRTLQQDRLALRQSPAQGFRSAQPNAGVLDAEFEAFQAGHPFGAGLPTFEQPQYNGPATSSSHVFPHPQLPDWASDFESLHLGDARSSPIPQSQFRQEAPLQRNVPGGWQQDFMRQQSRQMVHQQPLQQQFNGFSQGMYQTRNYPAFDSASSQFSPVAQLKQPQQEDVFDEVAFEKAFEDAKAEMEQVQEQQGRENMLSNTNNLAALSDYQTELKLLGEHINNLRAGRNMQWNTEQNQWVEVELGNDVPISGSADLLTLSDHLVEQERIGSDRILHQDDGRRADTQLHDEADDLARTAGQLLDSVKHEQSQKFQESSFLALMRQLRDREVRVEGDRMINATQPLHPGGAHYPRDRDTTMTGAIYPDDPAGADKANATA</sequence>
<reference evidence="2 3" key="1">
    <citation type="submission" date="2019-09" db="EMBL/GenBank/DDBJ databases">
        <title>The hologenome of the rock-dwelling lichen Lasallia pustulata.</title>
        <authorList>
            <person name="Greshake Tzovaras B."/>
            <person name="Segers F."/>
            <person name="Bicker A."/>
            <person name="Dal Grande F."/>
            <person name="Otte J."/>
            <person name="Hankeln T."/>
            <person name="Schmitt I."/>
            <person name="Ebersberger I."/>
        </authorList>
    </citation>
    <scope>NUCLEOTIDE SEQUENCE [LARGE SCALE GENOMIC DNA]</scope>
    <source>
        <strain evidence="2">A1-1</strain>
    </source>
</reference>
<evidence type="ECO:0000313" key="2">
    <source>
        <dbReference type="EMBL" id="KAA6410874.1"/>
    </source>
</evidence>
<dbReference type="AlphaFoldDB" id="A0A5M8PPL9"/>
<accession>A0A5M8PPL9</accession>
<proteinExistence type="predicted"/>
<protein>
    <recommendedName>
        <fullName evidence="4">Peroxin 20</fullName>
    </recommendedName>
</protein>
<gene>
    <name evidence="2" type="ORF">FRX48_05184</name>
</gene>
<organism evidence="2 3">
    <name type="scientific">Lasallia pustulata</name>
    <dbReference type="NCBI Taxonomy" id="136370"/>
    <lineage>
        <taxon>Eukaryota</taxon>
        <taxon>Fungi</taxon>
        <taxon>Dikarya</taxon>
        <taxon>Ascomycota</taxon>
        <taxon>Pezizomycotina</taxon>
        <taxon>Lecanoromycetes</taxon>
        <taxon>OSLEUM clade</taxon>
        <taxon>Umbilicariomycetidae</taxon>
        <taxon>Umbilicariales</taxon>
        <taxon>Umbilicariaceae</taxon>
        <taxon>Lasallia</taxon>
    </lineage>
</organism>
<dbReference type="OrthoDB" id="5407351at2759"/>
<dbReference type="EMBL" id="VXIT01000008">
    <property type="protein sequence ID" value="KAA6410874.1"/>
    <property type="molecule type" value="Genomic_DNA"/>
</dbReference>
<dbReference type="Gene3D" id="6.10.280.230">
    <property type="match status" value="1"/>
</dbReference>
<evidence type="ECO:0008006" key="4">
    <source>
        <dbReference type="Google" id="ProtNLM"/>
    </source>
</evidence>
<name>A0A5M8PPL9_9LECA</name>
<evidence type="ECO:0000256" key="1">
    <source>
        <dbReference type="SAM" id="MobiDB-lite"/>
    </source>
</evidence>
<dbReference type="Proteomes" id="UP000324767">
    <property type="component" value="Unassembled WGS sequence"/>
</dbReference>
<evidence type="ECO:0000313" key="3">
    <source>
        <dbReference type="Proteomes" id="UP000324767"/>
    </source>
</evidence>